<keyword evidence="5" id="KW-0067">ATP-binding</keyword>
<evidence type="ECO:0000313" key="10">
    <source>
        <dbReference type="EMBL" id="CAF2818019.1"/>
    </source>
</evidence>
<dbReference type="AlphaFoldDB" id="A0A7R8CH88"/>
<feature type="domain" description="ATPase F1/V1/A1 complex alpha/beta subunit nucleotide-binding" evidence="8">
    <location>
        <begin position="12"/>
        <end position="139"/>
    </location>
</feature>
<evidence type="ECO:0000256" key="7">
    <source>
        <dbReference type="ARBA" id="ARBA00023065"/>
    </source>
</evidence>
<dbReference type="InterPro" id="IPR022878">
    <property type="entry name" value="V-ATPase_asu"/>
</dbReference>
<feature type="domain" description="ATP synthase A/B type C-terminal" evidence="9">
    <location>
        <begin position="147"/>
        <end position="240"/>
    </location>
</feature>
<dbReference type="SUPFAM" id="SSF47917">
    <property type="entry name" value="C-terminal domain of alpha and beta subunits of F1 ATP synthase"/>
    <property type="match status" value="1"/>
</dbReference>
<dbReference type="GO" id="GO:0046961">
    <property type="term" value="F:proton-transporting ATPase activity, rotational mechanism"/>
    <property type="evidence" value="ECO:0007669"/>
    <property type="project" value="InterPro"/>
</dbReference>
<dbReference type="GO" id="GO:0005524">
    <property type="term" value="F:ATP binding"/>
    <property type="evidence" value="ECO:0007669"/>
    <property type="project" value="UniProtKB-KW"/>
</dbReference>
<gene>
    <name evidence="10" type="ORF">LSAA_3631</name>
</gene>
<evidence type="ECO:0000256" key="3">
    <source>
        <dbReference type="ARBA" id="ARBA00022448"/>
    </source>
</evidence>
<evidence type="ECO:0000256" key="4">
    <source>
        <dbReference type="ARBA" id="ARBA00022741"/>
    </source>
</evidence>
<evidence type="ECO:0000256" key="6">
    <source>
        <dbReference type="ARBA" id="ARBA00022967"/>
    </source>
</evidence>
<comment type="similarity">
    <text evidence="1">Belongs to the ATPase alpha/beta chains family.</text>
</comment>
<dbReference type="CDD" id="cd18111">
    <property type="entry name" value="ATP-synt_V_A-type_alpha_C"/>
    <property type="match status" value="1"/>
</dbReference>
<dbReference type="GO" id="GO:0046034">
    <property type="term" value="P:ATP metabolic process"/>
    <property type="evidence" value="ECO:0007669"/>
    <property type="project" value="InterPro"/>
</dbReference>
<dbReference type="Gene3D" id="3.40.50.300">
    <property type="entry name" value="P-loop containing nucleotide triphosphate hydrolases"/>
    <property type="match status" value="2"/>
</dbReference>
<evidence type="ECO:0000313" key="11">
    <source>
        <dbReference type="Proteomes" id="UP000675881"/>
    </source>
</evidence>
<dbReference type="PANTHER" id="PTHR43607:SF1">
    <property type="entry name" value="H(+)-TRANSPORTING TWO-SECTOR ATPASE"/>
    <property type="match status" value="1"/>
</dbReference>
<dbReference type="InterPro" id="IPR000194">
    <property type="entry name" value="ATPase_F1/V1/A1_a/bsu_nucl-bd"/>
</dbReference>
<dbReference type="Pfam" id="PF22919">
    <property type="entry name" value="ATP-synt_VA_C"/>
    <property type="match status" value="1"/>
</dbReference>
<dbReference type="InterPro" id="IPR027417">
    <property type="entry name" value="P-loop_NTPase"/>
</dbReference>
<keyword evidence="11" id="KW-1185">Reference proteome</keyword>
<keyword evidence="6" id="KW-1278">Translocase</keyword>
<dbReference type="Pfam" id="PF00006">
    <property type="entry name" value="ATP-synt_ab"/>
    <property type="match status" value="1"/>
</dbReference>
<reference evidence="10" key="1">
    <citation type="submission" date="2021-02" db="EMBL/GenBank/DDBJ databases">
        <authorList>
            <person name="Bekaert M."/>
        </authorList>
    </citation>
    <scope>NUCLEOTIDE SEQUENCE</scope>
    <source>
        <strain evidence="10">IoA-00</strain>
    </source>
</reference>
<keyword evidence="4" id="KW-0547">Nucleotide-binding</keyword>
<dbReference type="EMBL" id="HG994591">
    <property type="protein sequence ID" value="CAF2818019.1"/>
    <property type="molecule type" value="Genomic_DNA"/>
</dbReference>
<name>A0A7R8CH88_LEPSM</name>
<dbReference type="Proteomes" id="UP000675881">
    <property type="component" value="Chromosome 12"/>
</dbReference>
<keyword evidence="3" id="KW-0813">Transport</keyword>
<evidence type="ECO:0000256" key="2">
    <source>
        <dbReference type="ARBA" id="ARBA00012473"/>
    </source>
</evidence>
<proteinExistence type="inferred from homology"/>
<accession>A0A7R8CH88</accession>
<dbReference type="InterPro" id="IPR055190">
    <property type="entry name" value="ATP-synt_VA_C"/>
</dbReference>
<dbReference type="SUPFAM" id="SSF52540">
    <property type="entry name" value="P-loop containing nucleoside triphosphate hydrolases"/>
    <property type="match status" value="1"/>
</dbReference>
<dbReference type="GO" id="GO:0005765">
    <property type="term" value="C:lysosomal membrane"/>
    <property type="evidence" value="ECO:0007669"/>
    <property type="project" value="TreeGrafter"/>
</dbReference>
<evidence type="ECO:0000256" key="1">
    <source>
        <dbReference type="ARBA" id="ARBA00008936"/>
    </source>
</evidence>
<dbReference type="EC" id="7.1.2.2" evidence="2"/>
<protein>
    <recommendedName>
        <fullName evidence="2">H(+)-transporting two-sector ATPase</fullName>
        <ecNumber evidence="2">7.1.2.2</ecNumber>
    </recommendedName>
</protein>
<dbReference type="InterPro" id="IPR024034">
    <property type="entry name" value="ATPase_F1/V1_b/a_C"/>
</dbReference>
<dbReference type="OrthoDB" id="1676488at2759"/>
<sequence length="275" mass="31138">MSGVLRDFPELTEEIDGNIESIMKRTSLVANTSNMPLAAREASIYTAYSTSRWTDALREIFVRLGEMSADPGFPAYLGARLASFNERAGRVKSVSPPGGDFSYPVTSATLGIVEVFWGFNKKLASRKHFSSVNWRISYSKYTRALDDYYEKNHSDFLPLCVKVIEIQQEEEDLSEIVQLVGKTTFAETDKIILEVAKLLKDDFLQQNGYCSYARYCPFYKTVGMLKNIVAFYDLARHAFKDPVKNGEDKIKAEFEQLNQDMQATLCNFGILNDLS</sequence>
<keyword evidence="7" id="KW-0406">Ion transport</keyword>
<organism evidence="10 11">
    <name type="scientific">Lepeophtheirus salmonis</name>
    <name type="common">Salmon louse</name>
    <name type="synonym">Caligus salmonis</name>
    <dbReference type="NCBI Taxonomy" id="72036"/>
    <lineage>
        <taxon>Eukaryota</taxon>
        <taxon>Metazoa</taxon>
        <taxon>Ecdysozoa</taxon>
        <taxon>Arthropoda</taxon>
        <taxon>Crustacea</taxon>
        <taxon>Multicrustacea</taxon>
        <taxon>Hexanauplia</taxon>
        <taxon>Copepoda</taxon>
        <taxon>Siphonostomatoida</taxon>
        <taxon>Caligidae</taxon>
        <taxon>Lepeophtheirus</taxon>
    </lineage>
</organism>
<dbReference type="PANTHER" id="PTHR43607">
    <property type="entry name" value="V-TYPE PROTON ATPASE CATALYTIC SUBUNIT A"/>
    <property type="match status" value="1"/>
</dbReference>
<evidence type="ECO:0000256" key="5">
    <source>
        <dbReference type="ARBA" id="ARBA00022840"/>
    </source>
</evidence>
<dbReference type="FunFam" id="1.10.1140.10:FF:000002">
    <property type="entry name" value="V-type proton ATPase catalytic subunit A"/>
    <property type="match status" value="1"/>
</dbReference>
<evidence type="ECO:0000259" key="9">
    <source>
        <dbReference type="Pfam" id="PF22919"/>
    </source>
</evidence>
<evidence type="ECO:0000259" key="8">
    <source>
        <dbReference type="Pfam" id="PF00006"/>
    </source>
</evidence>
<dbReference type="Gene3D" id="1.10.1140.10">
    <property type="entry name" value="Bovine Mitochondrial F1-atpase, Atp Synthase Beta Chain, Chain D, domain 3"/>
    <property type="match status" value="1"/>
</dbReference>